<dbReference type="InterPro" id="IPR029058">
    <property type="entry name" value="AB_hydrolase_fold"/>
</dbReference>
<protein>
    <recommendedName>
        <fullName evidence="1">AB hydrolase-1 domain-containing protein</fullName>
    </recommendedName>
</protein>
<dbReference type="EMBL" id="ML145106">
    <property type="protein sequence ID" value="TBU60265.1"/>
    <property type="molecule type" value="Genomic_DNA"/>
</dbReference>
<organism evidence="2 3">
    <name type="scientific">Dichomitus squalens</name>
    <dbReference type="NCBI Taxonomy" id="114155"/>
    <lineage>
        <taxon>Eukaryota</taxon>
        <taxon>Fungi</taxon>
        <taxon>Dikarya</taxon>
        <taxon>Basidiomycota</taxon>
        <taxon>Agaricomycotina</taxon>
        <taxon>Agaricomycetes</taxon>
        <taxon>Polyporales</taxon>
        <taxon>Polyporaceae</taxon>
        <taxon>Dichomitus</taxon>
    </lineage>
</organism>
<dbReference type="InterPro" id="IPR000073">
    <property type="entry name" value="AB_hydrolase_1"/>
</dbReference>
<name>A0A4Q9PZX0_9APHY</name>
<evidence type="ECO:0000259" key="1">
    <source>
        <dbReference type="Pfam" id="PF12697"/>
    </source>
</evidence>
<evidence type="ECO:0000313" key="3">
    <source>
        <dbReference type="Proteomes" id="UP000292082"/>
    </source>
</evidence>
<proteinExistence type="predicted"/>
<accession>A0A4Q9PZX0</accession>
<feature type="domain" description="AB hydrolase-1" evidence="1">
    <location>
        <begin position="26"/>
        <end position="350"/>
    </location>
</feature>
<sequence>MTERTLRLGILQDSGAPEGSTDYTTIVLLHGLLWHSTVFAKLVPIAGRFNARVILVNRQDYPGAEPFTLEERAELSKAVEELKKNPPSARDRLDAHMKRQAREIYDLLIHLVAEHHIPPANFEANTGGIIIGGWSFGAAWMTALLANAASFPVRDIKLGRYMRRVIIYDTADFVIGFQTLPDAYFPLNDGTLPAEQYAQLMAKWITAYFPHGDSPEQYEYKTYLTSPPPTFTVMTEEERQSTKHDAPGDSKSGSDYLLMIAARQSGLFDTLRKNALRLPPPNASLVGDAWKDVEVRNLLCDRSLWFILWADANLRREVADERKAGIPLRPVTFTRVRGANHFVHWDEPERAMHAILDAVPAGSDDLEV</sequence>
<evidence type="ECO:0000313" key="2">
    <source>
        <dbReference type="EMBL" id="TBU60265.1"/>
    </source>
</evidence>
<dbReference type="Gene3D" id="3.40.50.1820">
    <property type="entry name" value="alpha/beta hydrolase"/>
    <property type="match status" value="1"/>
</dbReference>
<dbReference type="Proteomes" id="UP000292082">
    <property type="component" value="Unassembled WGS sequence"/>
</dbReference>
<dbReference type="AlphaFoldDB" id="A0A4Q9PZX0"/>
<reference evidence="2 3" key="1">
    <citation type="submission" date="2019-01" db="EMBL/GenBank/DDBJ databases">
        <title>Draft genome sequences of three monokaryotic isolates of the white-rot basidiomycete fungus Dichomitus squalens.</title>
        <authorList>
            <consortium name="DOE Joint Genome Institute"/>
            <person name="Lopez S.C."/>
            <person name="Andreopoulos B."/>
            <person name="Pangilinan J."/>
            <person name="Lipzen A."/>
            <person name="Riley R."/>
            <person name="Ahrendt S."/>
            <person name="Ng V."/>
            <person name="Barry K."/>
            <person name="Daum C."/>
            <person name="Grigoriev I.V."/>
            <person name="Hilden K.S."/>
            <person name="Makela M.R."/>
            <person name="de Vries R.P."/>
        </authorList>
    </citation>
    <scope>NUCLEOTIDE SEQUENCE [LARGE SCALE GENOMIC DNA]</scope>
    <source>
        <strain evidence="2 3">CBS 464.89</strain>
    </source>
</reference>
<keyword evidence="3" id="KW-1185">Reference proteome</keyword>
<gene>
    <name evidence="2" type="ORF">BD310DRAFT_875704</name>
</gene>
<dbReference type="Pfam" id="PF12697">
    <property type="entry name" value="Abhydrolase_6"/>
    <property type="match status" value="1"/>
</dbReference>
<dbReference type="SUPFAM" id="SSF53474">
    <property type="entry name" value="alpha/beta-Hydrolases"/>
    <property type="match status" value="1"/>
</dbReference>